<evidence type="ECO:0000313" key="2">
    <source>
        <dbReference type="EMBL" id="GGR18953.1"/>
    </source>
</evidence>
<sequence length="139" mass="14322">MKRLVVGLVVLLMCACAPRPALIGTGVSAAAAAAELAQRDPAQLIQDAQGVLVVNGGADSMTGDPSKPGDRVVLVLAGTPDLVAKGCEAGQKVGYWRCYIPALFPGASTRVEVTAGRVLSGGLYFYRPSRGSLILVKNL</sequence>
<reference evidence="2" key="2">
    <citation type="submission" date="2020-09" db="EMBL/GenBank/DDBJ databases">
        <authorList>
            <person name="Sun Q."/>
            <person name="Ohkuma M."/>
        </authorList>
    </citation>
    <scope>NUCLEOTIDE SEQUENCE</scope>
    <source>
        <strain evidence="2">JCM 31311</strain>
    </source>
</reference>
<dbReference type="AlphaFoldDB" id="A0A918CF65"/>
<gene>
    <name evidence="2" type="ORF">GCM10008957_34520</name>
</gene>
<protein>
    <recommendedName>
        <fullName evidence="4">Lipoprotein</fullName>
    </recommendedName>
</protein>
<organism evidence="2 3">
    <name type="scientific">Deinococcus ruber</name>
    <dbReference type="NCBI Taxonomy" id="1848197"/>
    <lineage>
        <taxon>Bacteria</taxon>
        <taxon>Thermotogati</taxon>
        <taxon>Deinococcota</taxon>
        <taxon>Deinococci</taxon>
        <taxon>Deinococcales</taxon>
        <taxon>Deinococcaceae</taxon>
        <taxon>Deinococcus</taxon>
    </lineage>
</organism>
<keyword evidence="3" id="KW-1185">Reference proteome</keyword>
<feature type="signal peptide" evidence="1">
    <location>
        <begin position="1"/>
        <end position="23"/>
    </location>
</feature>
<accession>A0A918CF65</accession>
<feature type="chain" id="PRO_5037161566" description="Lipoprotein" evidence="1">
    <location>
        <begin position="24"/>
        <end position="139"/>
    </location>
</feature>
<dbReference type="EMBL" id="BMQL01000022">
    <property type="protein sequence ID" value="GGR18953.1"/>
    <property type="molecule type" value="Genomic_DNA"/>
</dbReference>
<comment type="caution">
    <text evidence="2">The sequence shown here is derived from an EMBL/GenBank/DDBJ whole genome shotgun (WGS) entry which is preliminary data.</text>
</comment>
<dbReference type="Proteomes" id="UP000603865">
    <property type="component" value="Unassembled WGS sequence"/>
</dbReference>
<evidence type="ECO:0008006" key="4">
    <source>
        <dbReference type="Google" id="ProtNLM"/>
    </source>
</evidence>
<evidence type="ECO:0000313" key="3">
    <source>
        <dbReference type="Proteomes" id="UP000603865"/>
    </source>
</evidence>
<proteinExistence type="predicted"/>
<reference evidence="2" key="1">
    <citation type="journal article" date="2014" name="Int. J. Syst. Evol. Microbiol.">
        <title>Complete genome sequence of Corynebacterium casei LMG S-19264T (=DSM 44701T), isolated from a smear-ripened cheese.</title>
        <authorList>
            <consortium name="US DOE Joint Genome Institute (JGI-PGF)"/>
            <person name="Walter F."/>
            <person name="Albersmeier A."/>
            <person name="Kalinowski J."/>
            <person name="Ruckert C."/>
        </authorList>
    </citation>
    <scope>NUCLEOTIDE SEQUENCE</scope>
    <source>
        <strain evidence="2">JCM 31311</strain>
    </source>
</reference>
<dbReference type="PROSITE" id="PS51257">
    <property type="entry name" value="PROKAR_LIPOPROTEIN"/>
    <property type="match status" value="1"/>
</dbReference>
<evidence type="ECO:0000256" key="1">
    <source>
        <dbReference type="SAM" id="SignalP"/>
    </source>
</evidence>
<dbReference type="RefSeq" id="WP_189091746.1">
    <property type="nucleotide sequence ID" value="NZ_BMQL01000022.1"/>
</dbReference>
<keyword evidence="1" id="KW-0732">Signal</keyword>
<name>A0A918CF65_9DEIO</name>